<accession>U4LN58</accession>
<dbReference type="OrthoDB" id="3358750at2759"/>
<evidence type="ECO:0000313" key="2">
    <source>
        <dbReference type="EMBL" id="CCX33358.1"/>
    </source>
</evidence>
<feature type="region of interest" description="Disordered" evidence="1">
    <location>
        <begin position="1"/>
        <end position="123"/>
    </location>
</feature>
<feature type="compositionally biased region" description="Polar residues" evidence="1">
    <location>
        <begin position="1"/>
        <end position="11"/>
    </location>
</feature>
<feature type="compositionally biased region" description="Basic and acidic residues" evidence="1">
    <location>
        <begin position="15"/>
        <end position="49"/>
    </location>
</feature>
<feature type="compositionally biased region" description="Basic and acidic residues" evidence="1">
    <location>
        <begin position="93"/>
        <end position="123"/>
    </location>
</feature>
<protein>
    <submittedName>
        <fullName evidence="2">Uncharacterized protein</fullName>
    </submittedName>
</protein>
<keyword evidence="3" id="KW-1185">Reference proteome</keyword>
<evidence type="ECO:0000313" key="3">
    <source>
        <dbReference type="Proteomes" id="UP000018144"/>
    </source>
</evidence>
<feature type="compositionally biased region" description="Basic and acidic residues" evidence="1">
    <location>
        <begin position="57"/>
        <end position="83"/>
    </location>
</feature>
<dbReference type="AlphaFoldDB" id="U4LN58"/>
<evidence type="ECO:0000256" key="1">
    <source>
        <dbReference type="SAM" id="MobiDB-lite"/>
    </source>
</evidence>
<dbReference type="Proteomes" id="UP000018144">
    <property type="component" value="Unassembled WGS sequence"/>
</dbReference>
<dbReference type="PANTHER" id="PTHR39475">
    <property type="entry name" value="CONIDIATION-SPECIFIC PROTEIN 6"/>
    <property type="match status" value="1"/>
</dbReference>
<dbReference type="PANTHER" id="PTHR39475:SF1">
    <property type="entry name" value="CONIDIATION-SPECIFIC PROTEIN 6"/>
    <property type="match status" value="1"/>
</dbReference>
<dbReference type="OMA" id="DHEKGQP"/>
<gene>
    <name evidence="2" type="ORF">PCON_01039</name>
</gene>
<reference evidence="2 3" key="1">
    <citation type="journal article" date="2013" name="PLoS Genet.">
        <title>The genome and development-dependent transcriptomes of Pyronema confluens: a window into fungal evolution.</title>
        <authorList>
            <person name="Traeger S."/>
            <person name="Altegoer F."/>
            <person name="Freitag M."/>
            <person name="Gabaldon T."/>
            <person name="Kempken F."/>
            <person name="Kumar A."/>
            <person name="Marcet-Houben M."/>
            <person name="Poggeler S."/>
            <person name="Stajich J.E."/>
            <person name="Nowrousian M."/>
        </authorList>
    </citation>
    <scope>NUCLEOTIDE SEQUENCE [LARGE SCALE GENOMIC DNA]</scope>
    <source>
        <strain evidence="3">CBS 100304</strain>
        <tissue evidence="2">Vegetative mycelium</tissue>
    </source>
</reference>
<organism evidence="2 3">
    <name type="scientific">Pyronema omphalodes (strain CBS 100304)</name>
    <name type="common">Pyronema confluens</name>
    <dbReference type="NCBI Taxonomy" id="1076935"/>
    <lineage>
        <taxon>Eukaryota</taxon>
        <taxon>Fungi</taxon>
        <taxon>Dikarya</taxon>
        <taxon>Ascomycota</taxon>
        <taxon>Pezizomycotina</taxon>
        <taxon>Pezizomycetes</taxon>
        <taxon>Pezizales</taxon>
        <taxon>Pyronemataceae</taxon>
        <taxon>Pyronema</taxon>
    </lineage>
</organism>
<name>U4LN58_PYROM</name>
<sequence length="123" mass="13707">MSRSSVGNPQTYEAGDMRDSKSTSKTNHDMSYREGKKNSHLDNDSKDQRSIANRMASAEKKGKEHNDDHNDDHKSKDPRDAALKHGNQPSKGAKIDAELQAEDELRLQEKGMKGKDGMPGKKN</sequence>
<proteinExistence type="predicted"/>
<dbReference type="eggNOG" id="ENOG502SC0A">
    <property type="taxonomic scope" value="Eukaryota"/>
</dbReference>
<dbReference type="EMBL" id="HF936048">
    <property type="protein sequence ID" value="CCX33358.1"/>
    <property type="molecule type" value="Genomic_DNA"/>
</dbReference>